<name>A0A9E2KMC6_9GAMM</name>
<evidence type="ECO:0000313" key="2">
    <source>
        <dbReference type="EMBL" id="MBU3826436.1"/>
    </source>
</evidence>
<dbReference type="Pfam" id="PF00581">
    <property type="entry name" value="Rhodanese"/>
    <property type="match status" value="1"/>
</dbReference>
<dbReference type="AlphaFoldDB" id="A0A9E2KMC6"/>
<evidence type="ECO:0000259" key="1">
    <source>
        <dbReference type="PROSITE" id="PS50206"/>
    </source>
</evidence>
<comment type="caution">
    <text evidence="2">The sequence shown here is derived from an EMBL/GenBank/DDBJ whole genome shotgun (WGS) entry which is preliminary data.</text>
</comment>
<dbReference type="PANTHER" id="PTHR45431:SF3">
    <property type="entry name" value="RHODANESE-LIKE DOMAIN-CONTAINING PROTEIN 15, CHLOROPLASTIC"/>
    <property type="match status" value="1"/>
</dbReference>
<evidence type="ECO:0000313" key="3">
    <source>
        <dbReference type="Proteomes" id="UP000824150"/>
    </source>
</evidence>
<dbReference type="EMBL" id="JAHLFG010000032">
    <property type="protein sequence ID" value="MBU3826436.1"/>
    <property type="molecule type" value="Genomic_DNA"/>
</dbReference>
<reference evidence="2" key="2">
    <citation type="submission" date="2021-04" db="EMBL/GenBank/DDBJ databases">
        <authorList>
            <person name="Gilroy R."/>
        </authorList>
    </citation>
    <scope>NUCLEOTIDE SEQUENCE</scope>
    <source>
        <strain evidence="2">687</strain>
    </source>
</reference>
<dbReference type="SUPFAM" id="SSF52821">
    <property type="entry name" value="Rhodanese/Cell cycle control phosphatase"/>
    <property type="match status" value="1"/>
</dbReference>
<feature type="domain" description="Rhodanese" evidence="1">
    <location>
        <begin position="37"/>
        <end position="119"/>
    </location>
</feature>
<organism evidence="2 3">
    <name type="scientific">Candidatus Anaerobiospirillum merdipullorum</name>
    <dbReference type="NCBI Taxonomy" id="2838450"/>
    <lineage>
        <taxon>Bacteria</taxon>
        <taxon>Pseudomonadati</taxon>
        <taxon>Pseudomonadota</taxon>
        <taxon>Gammaproteobacteria</taxon>
        <taxon>Aeromonadales</taxon>
        <taxon>Succinivibrionaceae</taxon>
        <taxon>Anaerobiospirillum</taxon>
    </lineage>
</organism>
<dbReference type="InterPro" id="IPR036873">
    <property type="entry name" value="Rhodanese-like_dom_sf"/>
</dbReference>
<reference evidence="2" key="1">
    <citation type="journal article" date="2021" name="PeerJ">
        <title>Extensive microbial diversity within the chicken gut microbiome revealed by metagenomics and culture.</title>
        <authorList>
            <person name="Gilroy R."/>
            <person name="Ravi A."/>
            <person name="Getino M."/>
            <person name="Pursley I."/>
            <person name="Horton D.L."/>
            <person name="Alikhan N.F."/>
            <person name="Baker D."/>
            <person name="Gharbi K."/>
            <person name="Hall N."/>
            <person name="Watson M."/>
            <person name="Adriaenssens E.M."/>
            <person name="Foster-Nyarko E."/>
            <person name="Jarju S."/>
            <person name="Secka A."/>
            <person name="Antonio M."/>
            <person name="Oren A."/>
            <person name="Chaudhuri R.R."/>
            <person name="La Ragione R."/>
            <person name="Hildebrand F."/>
            <person name="Pallen M.J."/>
        </authorList>
    </citation>
    <scope>NUCLEOTIDE SEQUENCE</scope>
    <source>
        <strain evidence="2">687</strain>
    </source>
</reference>
<protein>
    <submittedName>
        <fullName evidence="2">Rhodanese-like domain-containing protein</fullName>
    </submittedName>
</protein>
<dbReference type="PROSITE" id="PS50206">
    <property type="entry name" value="RHODANESE_3"/>
    <property type="match status" value="1"/>
</dbReference>
<dbReference type="CDD" id="cd00158">
    <property type="entry name" value="RHOD"/>
    <property type="match status" value="1"/>
</dbReference>
<dbReference type="InterPro" id="IPR052367">
    <property type="entry name" value="Thiosulfate_ST/Rhodanese-like"/>
</dbReference>
<proteinExistence type="predicted"/>
<dbReference type="InterPro" id="IPR001763">
    <property type="entry name" value="Rhodanese-like_dom"/>
</dbReference>
<sequence length="130" mass="14214">MFPSFGVSNNEDILTDFSLVPGMQTIAQNVANALIETHPEYSLIDVRTPEEFVLGHISLAHNVPLELIKRQPQAALLPGATLDTPILLYCRSGRRSLEAAHLLVKAGFKYVLDFGGVITWQYGLTAGPQP</sequence>
<accession>A0A9E2KMC6</accession>
<dbReference type="PANTHER" id="PTHR45431">
    <property type="entry name" value="RHODANESE-LIKE DOMAIN-CONTAINING PROTEIN 15, CHLOROPLASTIC"/>
    <property type="match status" value="1"/>
</dbReference>
<dbReference type="Proteomes" id="UP000824150">
    <property type="component" value="Unassembled WGS sequence"/>
</dbReference>
<gene>
    <name evidence="2" type="ORF">IAA31_02985</name>
</gene>
<dbReference type="Gene3D" id="3.40.250.10">
    <property type="entry name" value="Rhodanese-like domain"/>
    <property type="match status" value="1"/>
</dbReference>
<dbReference type="SMART" id="SM00450">
    <property type="entry name" value="RHOD"/>
    <property type="match status" value="1"/>
</dbReference>